<comment type="caution">
    <text evidence="2">The sequence shown here is derived from an EMBL/GenBank/DDBJ whole genome shotgun (WGS) entry which is preliminary data.</text>
</comment>
<dbReference type="Pfam" id="PF10001">
    <property type="entry name" value="DUF2242"/>
    <property type="match status" value="1"/>
</dbReference>
<dbReference type="AlphaFoldDB" id="A0A368XYP3"/>
<sequence>MIHRPSRILALGALSLALLTGCQLPRQKLAPQEHFDSSSTYSRSFGATPSETCEAARRALLSQGYLINTATKDLVDGRKNFQPAVDTHVQMEIRIVCAPETRSGKSTLGFVTAQQDRFSLKKSATAASLGVGAVGSVSLPFAASDDSLVRIGSETIDAQEFYERLFQLINRFLLDEDEEEGQQDGGGRPSHPDQPAA</sequence>
<reference evidence="2 3" key="1">
    <citation type="submission" date="2018-07" db="EMBL/GenBank/DDBJ databases">
        <title>Genomic Encyclopedia of Type Strains, Phase IV (KMG-IV): sequencing the most valuable type-strain genomes for metagenomic binning, comparative biology and taxonomic classification.</title>
        <authorList>
            <person name="Goeker M."/>
        </authorList>
    </citation>
    <scope>NUCLEOTIDE SEQUENCE [LARGE SCALE GENOMIC DNA]</scope>
    <source>
        <strain evidence="2 3">DSM 21634</strain>
    </source>
</reference>
<organism evidence="2 3">
    <name type="scientific">Pseudorhodoferax soli</name>
    <dbReference type="NCBI Taxonomy" id="545864"/>
    <lineage>
        <taxon>Bacteria</taxon>
        <taxon>Pseudomonadati</taxon>
        <taxon>Pseudomonadota</taxon>
        <taxon>Betaproteobacteria</taxon>
        <taxon>Burkholderiales</taxon>
        <taxon>Comamonadaceae</taxon>
    </lineage>
</organism>
<accession>A0A368XYP3</accession>
<protein>
    <submittedName>
        <fullName evidence="2">Uncharacterized protein DUF2242</fullName>
    </submittedName>
</protein>
<proteinExistence type="predicted"/>
<dbReference type="Proteomes" id="UP000252884">
    <property type="component" value="Unassembled WGS sequence"/>
</dbReference>
<keyword evidence="3" id="KW-1185">Reference proteome</keyword>
<dbReference type="InterPro" id="IPR018718">
    <property type="entry name" value="DUF2242"/>
</dbReference>
<dbReference type="PROSITE" id="PS51257">
    <property type="entry name" value="PROKAR_LIPOPROTEIN"/>
    <property type="match status" value="1"/>
</dbReference>
<feature type="region of interest" description="Disordered" evidence="1">
    <location>
        <begin position="176"/>
        <end position="197"/>
    </location>
</feature>
<evidence type="ECO:0000313" key="3">
    <source>
        <dbReference type="Proteomes" id="UP000252884"/>
    </source>
</evidence>
<dbReference type="EMBL" id="QPJK01000003">
    <property type="protein sequence ID" value="RCW72985.1"/>
    <property type="molecule type" value="Genomic_DNA"/>
</dbReference>
<evidence type="ECO:0000313" key="2">
    <source>
        <dbReference type="EMBL" id="RCW72985.1"/>
    </source>
</evidence>
<gene>
    <name evidence="2" type="ORF">DES41_103593</name>
</gene>
<evidence type="ECO:0000256" key="1">
    <source>
        <dbReference type="SAM" id="MobiDB-lite"/>
    </source>
</evidence>
<dbReference type="RefSeq" id="WP_211332978.1">
    <property type="nucleotide sequence ID" value="NZ_QPJK01000003.1"/>
</dbReference>
<name>A0A368XYP3_9BURK</name>